<gene>
    <name evidence="1" type="ORF">RF11_13028</name>
</gene>
<comment type="caution">
    <text evidence="1">The sequence shown here is derived from an EMBL/GenBank/DDBJ whole genome shotgun (WGS) entry which is preliminary data.</text>
</comment>
<organism evidence="1 2">
    <name type="scientific">Thelohanellus kitauei</name>
    <name type="common">Myxosporean</name>
    <dbReference type="NCBI Taxonomy" id="669202"/>
    <lineage>
        <taxon>Eukaryota</taxon>
        <taxon>Metazoa</taxon>
        <taxon>Cnidaria</taxon>
        <taxon>Myxozoa</taxon>
        <taxon>Myxosporea</taxon>
        <taxon>Bivalvulida</taxon>
        <taxon>Platysporina</taxon>
        <taxon>Myxobolidae</taxon>
        <taxon>Thelohanellus</taxon>
    </lineage>
</organism>
<proteinExistence type="predicted"/>
<dbReference type="EMBL" id="JWZT01001384">
    <property type="protein sequence ID" value="KII72130.1"/>
    <property type="molecule type" value="Genomic_DNA"/>
</dbReference>
<evidence type="ECO:0000313" key="2">
    <source>
        <dbReference type="Proteomes" id="UP000031668"/>
    </source>
</evidence>
<protein>
    <submittedName>
        <fullName evidence="1">Uncharacterized protein</fullName>
    </submittedName>
</protein>
<keyword evidence="2" id="KW-1185">Reference proteome</keyword>
<name>A0A0C2N762_THEKT</name>
<reference evidence="1 2" key="1">
    <citation type="journal article" date="2014" name="Genome Biol. Evol.">
        <title>The genome of the myxosporean Thelohanellus kitauei shows adaptations to nutrient acquisition within its fish host.</title>
        <authorList>
            <person name="Yang Y."/>
            <person name="Xiong J."/>
            <person name="Zhou Z."/>
            <person name="Huo F."/>
            <person name="Miao W."/>
            <person name="Ran C."/>
            <person name="Liu Y."/>
            <person name="Zhang J."/>
            <person name="Feng J."/>
            <person name="Wang M."/>
            <person name="Wang M."/>
            <person name="Wang L."/>
            <person name="Yao B."/>
        </authorList>
    </citation>
    <scope>NUCLEOTIDE SEQUENCE [LARGE SCALE GENOMIC DNA]</scope>
    <source>
        <strain evidence="1">Wuqing</strain>
    </source>
</reference>
<dbReference type="AlphaFoldDB" id="A0A0C2N762"/>
<evidence type="ECO:0000313" key="1">
    <source>
        <dbReference type="EMBL" id="KII72130.1"/>
    </source>
</evidence>
<accession>A0A0C2N762</accession>
<sequence>MNILNLPSNFREEIDSTEFAPIDNAREGLKISESNVVNEDETEEFSRNFEKLKSLNLGFIQNQEIGVIQYANRQEFLEGVSSLEDEFTQLIQIIGEKNLDSYDDLLSIQSVEERIENLKNFDSLTAQIKDYKIEKSAQERKDSLYTNTINDISSKLKKLENLLSPFTNVSYNLFAIDFDNLHQLFQTAAENVKELDNKELRNINFALQEILKNIDLMESDGDHQFFVDFAPKVNETYINFCKILKVSTFLPDLLKVLRSTKVVIEYIRSFLNKEY</sequence>
<dbReference type="Proteomes" id="UP000031668">
    <property type="component" value="Unassembled WGS sequence"/>
</dbReference>